<comment type="similarity">
    <text evidence="1 4">Belongs to the bacterial histone-like protein family.</text>
</comment>
<feature type="region of interest" description="Disordered" evidence="5">
    <location>
        <begin position="35"/>
        <end position="67"/>
    </location>
</feature>
<comment type="caution">
    <text evidence="6">The sequence shown here is derived from an EMBL/GenBank/DDBJ whole genome shotgun (WGS) entry which is preliminary data.</text>
</comment>
<sequence length="143" mass="15642">MEQNVCIYMACLDGEMRQAGKDSKADLFRAMSIPSPATSVRSSPSLSPSTATTYPSPSPASATGKTESKEIVCWQMVEAMMEAMGEELDKRKEITLQGFGSFRLWPQSPRIGRNPRTGAACPIAPRISVRFKAGKDLLKKLNK</sequence>
<dbReference type="EMBL" id="AQHW01000030">
    <property type="protein sequence ID" value="KKB46007.1"/>
    <property type="molecule type" value="Genomic_DNA"/>
</dbReference>
<protein>
    <recommendedName>
        <fullName evidence="8">HU domain-containing protein</fullName>
    </recommendedName>
</protein>
<evidence type="ECO:0000313" key="6">
    <source>
        <dbReference type="EMBL" id="KKB46007.1"/>
    </source>
</evidence>
<keyword evidence="2" id="KW-0226">DNA condensation</keyword>
<keyword evidence="7" id="KW-1185">Reference proteome</keyword>
<evidence type="ECO:0000256" key="3">
    <source>
        <dbReference type="ARBA" id="ARBA00023125"/>
    </source>
</evidence>
<dbReference type="InterPro" id="IPR010992">
    <property type="entry name" value="IHF-like_DNA-bd_dom_sf"/>
</dbReference>
<evidence type="ECO:0000256" key="4">
    <source>
        <dbReference type="RuleBase" id="RU003939"/>
    </source>
</evidence>
<dbReference type="HOGENOM" id="CLU_1804347_0_0_10"/>
<feature type="compositionally biased region" description="Low complexity" evidence="5">
    <location>
        <begin position="35"/>
        <end position="63"/>
    </location>
</feature>
<dbReference type="SUPFAM" id="SSF47729">
    <property type="entry name" value="IHF-like DNA-binding proteins"/>
    <property type="match status" value="1"/>
</dbReference>
<accession>A0A0F5ILL6</accession>
<proteinExistence type="inferred from homology"/>
<keyword evidence="3" id="KW-0238">DNA-binding</keyword>
<evidence type="ECO:0000256" key="5">
    <source>
        <dbReference type="SAM" id="MobiDB-lite"/>
    </source>
</evidence>
<dbReference type="GO" id="GO:0005829">
    <property type="term" value="C:cytosol"/>
    <property type="evidence" value="ECO:0007669"/>
    <property type="project" value="TreeGrafter"/>
</dbReference>
<dbReference type="SMART" id="SM00411">
    <property type="entry name" value="BHL"/>
    <property type="match status" value="1"/>
</dbReference>
<dbReference type="AlphaFoldDB" id="A0A0F5ILL6"/>
<evidence type="ECO:0008006" key="8">
    <source>
        <dbReference type="Google" id="ProtNLM"/>
    </source>
</evidence>
<dbReference type="RefSeq" id="WP_225608119.1">
    <property type="nucleotide sequence ID" value="NZ_AUAE01000014.1"/>
</dbReference>
<dbReference type="PATRIC" id="fig|1203610.3.peg.5354"/>
<dbReference type="InterPro" id="IPR020816">
    <property type="entry name" value="Histone-like_DNA-bd_CS"/>
</dbReference>
<reference evidence="6 7" key="1">
    <citation type="submission" date="2013-04" db="EMBL/GenBank/DDBJ databases">
        <title>The Genome Sequence of Parabacteroides gordonii DSM 23371.</title>
        <authorList>
            <consortium name="The Broad Institute Genomics Platform"/>
            <person name="Earl A."/>
            <person name="Ward D."/>
            <person name="Feldgarden M."/>
            <person name="Gevers D."/>
            <person name="Martens E."/>
            <person name="Sakamoto M."/>
            <person name="Benno Y."/>
            <person name="Suzuki N."/>
            <person name="Matsunaga N."/>
            <person name="Koshihara K."/>
            <person name="Seki M."/>
            <person name="Komiya H."/>
            <person name="Walker B."/>
            <person name="Young S."/>
            <person name="Zeng Q."/>
            <person name="Gargeya S."/>
            <person name="Fitzgerald M."/>
            <person name="Haas B."/>
            <person name="Abouelleil A."/>
            <person name="Allen A.W."/>
            <person name="Alvarado L."/>
            <person name="Arachchi H.M."/>
            <person name="Berlin A.M."/>
            <person name="Chapman S.B."/>
            <person name="Gainer-Dewar J."/>
            <person name="Goldberg J."/>
            <person name="Griggs A."/>
            <person name="Gujja S."/>
            <person name="Hansen M."/>
            <person name="Howarth C."/>
            <person name="Imamovic A."/>
            <person name="Ireland A."/>
            <person name="Larimer J."/>
            <person name="McCowan C."/>
            <person name="Murphy C."/>
            <person name="Pearson M."/>
            <person name="Poon T.W."/>
            <person name="Priest M."/>
            <person name="Roberts A."/>
            <person name="Saif S."/>
            <person name="Shea T."/>
            <person name="Sisk P."/>
            <person name="Sykes S."/>
            <person name="Wortman J."/>
            <person name="Nusbaum C."/>
            <person name="Birren B."/>
        </authorList>
    </citation>
    <scope>NUCLEOTIDE SEQUENCE [LARGE SCALE GENOMIC DNA]</scope>
    <source>
        <strain evidence="6 7">MS-1</strain>
    </source>
</reference>
<dbReference type="GO" id="GO:0030261">
    <property type="term" value="P:chromosome condensation"/>
    <property type="evidence" value="ECO:0007669"/>
    <property type="project" value="UniProtKB-KW"/>
</dbReference>
<name>A0A0F5ILL6_9BACT</name>
<evidence type="ECO:0000256" key="2">
    <source>
        <dbReference type="ARBA" id="ARBA00023067"/>
    </source>
</evidence>
<dbReference type="Pfam" id="PF00216">
    <property type="entry name" value="Bac_DNA_binding"/>
    <property type="match status" value="1"/>
</dbReference>
<evidence type="ECO:0000313" key="7">
    <source>
        <dbReference type="Proteomes" id="UP000033035"/>
    </source>
</evidence>
<dbReference type="GO" id="GO:0030527">
    <property type="term" value="F:structural constituent of chromatin"/>
    <property type="evidence" value="ECO:0007669"/>
    <property type="project" value="InterPro"/>
</dbReference>
<dbReference type="GO" id="GO:0003677">
    <property type="term" value="F:DNA binding"/>
    <property type="evidence" value="ECO:0007669"/>
    <property type="project" value="UniProtKB-KW"/>
</dbReference>
<dbReference type="STRING" id="1203610.HMPREF1536_05238"/>
<evidence type="ECO:0000256" key="1">
    <source>
        <dbReference type="ARBA" id="ARBA00010529"/>
    </source>
</evidence>
<dbReference type="CDD" id="cd13832">
    <property type="entry name" value="IHF"/>
    <property type="match status" value="1"/>
</dbReference>
<dbReference type="PANTHER" id="PTHR33175">
    <property type="entry name" value="DNA-BINDING PROTEIN HU"/>
    <property type="match status" value="1"/>
</dbReference>
<dbReference type="InterPro" id="IPR000119">
    <property type="entry name" value="Hist_DNA-bd"/>
</dbReference>
<gene>
    <name evidence="6" type="ORF">HMPREF1536_05238</name>
</gene>
<organism evidence="6 7">
    <name type="scientific">Parabacteroides gordonii MS-1 = DSM 23371</name>
    <dbReference type="NCBI Taxonomy" id="1203610"/>
    <lineage>
        <taxon>Bacteria</taxon>
        <taxon>Pseudomonadati</taxon>
        <taxon>Bacteroidota</taxon>
        <taxon>Bacteroidia</taxon>
        <taxon>Bacteroidales</taxon>
        <taxon>Tannerellaceae</taxon>
        <taxon>Parabacteroides</taxon>
    </lineage>
</organism>
<dbReference type="PRINTS" id="PR01727">
    <property type="entry name" value="DNABINDINGHU"/>
</dbReference>
<dbReference type="Proteomes" id="UP000033035">
    <property type="component" value="Unassembled WGS sequence"/>
</dbReference>
<dbReference type="PANTHER" id="PTHR33175:SF3">
    <property type="entry name" value="DNA-BINDING PROTEIN HU-BETA"/>
    <property type="match status" value="1"/>
</dbReference>
<dbReference type="PROSITE" id="PS00045">
    <property type="entry name" value="HISTONE_LIKE"/>
    <property type="match status" value="1"/>
</dbReference>
<dbReference type="Gene3D" id="4.10.520.10">
    <property type="entry name" value="IHF-like DNA-binding proteins"/>
    <property type="match status" value="1"/>
</dbReference>